<reference evidence="9 10" key="1">
    <citation type="submission" date="2017-04" db="EMBL/GenBank/DDBJ databases">
        <title>Genome Sequence of the Model Brown-Rot Fungus Postia placenta SB12.</title>
        <authorList>
            <consortium name="DOE Joint Genome Institute"/>
            <person name="Gaskell J."/>
            <person name="Kersten P."/>
            <person name="Larrondo L.F."/>
            <person name="Canessa P."/>
            <person name="Martinez D."/>
            <person name="Hibbett D."/>
            <person name="Schmoll M."/>
            <person name="Kubicek C.P."/>
            <person name="Martinez A.T."/>
            <person name="Yadav J."/>
            <person name="Master E."/>
            <person name="Magnuson J.K."/>
            <person name="James T."/>
            <person name="Yaver D."/>
            <person name="Berka R."/>
            <person name="Labutti K."/>
            <person name="Lipzen A."/>
            <person name="Aerts A."/>
            <person name="Barry K."/>
            <person name="Henrissat B."/>
            <person name="Blanchette R."/>
            <person name="Grigoriev I."/>
            <person name="Cullen D."/>
        </authorList>
    </citation>
    <scope>NUCLEOTIDE SEQUENCE [LARGE SCALE GENOMIC DNA]</scope>
    <source>
        <strain evidence="9 10">MAD-698-R-SB12</strain>
    </source>
</reference>
<dbReference type="InterPro" id="IPR001128">
    <property type="entry name" value="Cyt_P450"/>
</dbReference>
<sequence>MFPVSYALIAASLLVLFLYRRSNPLYRIPAVGYSAPLLSYIGAIQFMRHGREILQEGYAKHKGSAFRITMLDTWVVILCGAKLNEELRKLPDDQMSFIHAIEELVQTKYTIAPNVIDMPIHIAVIKGPLTRNIASLLPDVVDEIRVATEDSIPIHGDEWTSVPALDTMMQIVCRASNRAFVGLPMCRNSEFLKTVLEFPRNVGLARFTLGLVPSIFKPLVGPWLPWPRRSLRKFSALMEPVVEERLRLLRDHGNDWSEKPNDYLTWLIEESRSIGQPLDLIVNAMLTSNFVAVHTSSTSITHALYHLAANPGYIHPLREEVESIVRTDGWTKPAVSRMMKLDSFLRESQRMNGISGVGVIRKAMKDVILSDGTVIPAGTLCGVAAECTHLDEDSYDDAAVFKPFRFADMREDESERIKYQYVNTSPEYVAFGHGKHACPGRFFAAYELKVVLAILLIKYDVKLEGDSGRPSNQWRGASILPNQSANVMFRRRQGLQSAL</sequence>
<dbReference type="OrthoDB" id="1844152at2759"/>
<dbReference type="InterPro" id="IPR017972">
    <property type="entry name" value="Cyt_P450_CS"/>
</dbReference>
<keyword evidence="5 8" id="KW-0560">Oxidoreductase</keyword>
<evidence type="ECO:0000313" key="9">
    <source>
        <dbReference type="EMBL" id="OSX66673.1"/>
    </source>
</evidence>
<dbReference type="CDD" id="cd11041">
    <property type="entry name" value="CYP503A1-like"/>
    <property type="match status" value="1"/>
</dbReference>
<dbReference type="RefSeq" id="XP_024343467.1">
    <property type="nucleotide sequence ID" value="XM_024480376.1"/>
</dbReference>
<keyword evidence="8" id="KW-0503">Monooxygenase</keyword>
<dbReference type="InterPro" id="IPR002401">
    <property type="entry name" value="Cyt_P450_E_grp-I"/>
</dbReference>
<keyword evidence="6 7" id="KW-0408">Iron</keyword>
<comment type="similarity">
    <text evidence="3 8">Belongs to the cytochrome P450 family.</text>
</comment>
<name>A0A1X6NE77_9APHY</name>
<organism evidence="9 10">
    <name type="scientific">Postia placenta MAD-698-R-SB12</name>
    <dbReference type="NCBI Taxonomy" id="670580"/>
    <lineage>
        <taxon>Eukaryota</taxon>
        <taxon>Fungi</taxon>
        <taxon>Dikarya</taxon>
        <taxon>Basidiomycota</taxon>
        <taxon>Agaricomycotina</taxon>
        <taxon>Agaricomycetes</taxon>
        <taxon>Polyporales</taxon>
        <taxon>Adustoporiaceae</taxon>
        <taxon>Rhodonia</taxon>
    </lineage>
</organism>
<protein>
    <recommendedName>
        <fullName evidence="11">Cytochrome P450</fullName>
    </recommendedName>
</protein>
<feature type="binding site" description="axial binding residue" evidence="7">
    <location>
        <position position="438"/>
    </location>
    <ligand>
        <name>heme</name>
        <dbReference type="ChEBI" id="CHEBI:30413"/>
    </ligand>
    <ligandPart>
        <name>Fe</name>
        <dbReference type="ChEBI" id="CHEBI:18248"/>
    </ligandPart>
</feature>
<dbReference type="Gene3D" id="1.10.630.10">
    <property type="entry name" value="Cytochrome P450"/>
    <property type="match status" value="1"/>
</dbReference>
<evidence type="ECO:0000256" key="4">
    <source>
        <dbReference type="ARBA" id="ARBA00022723"/>
    </source>
</evidence>
<dbReference type="GO" id="GO:0004497">
    <property type="term" value="F:monooxygenase activity"/>
    <property type="evidence" value="ECO:0007669"/>
    <property type="project" value="UniProtKB-KW"/>
</dbReference>
<dbReference type="InterPro" id="IPR036396">
    <property type="entry name" value="Cyt_P450_sf"/>
</dbReference>
<gene>
    <name evidence="9" type="ORF">POSPLADRAFT_1053302</name>
</gene>
<accession>A0A1X6NE77</accession>
<evidence type="ECO:0000256" key="2">
    <source>
        <dbReference type="ARBA" id="ARBA00005179"/>
    </source>
</evidence>
<dbReference type="AlphaFoldDB" id="A0A1X6NE77"/>
<evidence type="ECO:0000313" key="10">
    <source>
        <dbReference type="Proteomes" id="UP000194127"/>
    </source>
</evidence>
<evidence type="ECO:0000256" key="5">
    <source>
        <dbReference type="ARBA" id="ARBA00023002"/>
    </source>
</evidence>
<dbReference type="GeneID" id="36325326"/>
<comment type="pathway">
    <text evidence="2">Secondary metabolite biosynthesis.</text>
</comment>
<dbReference type="PRINTS" id="PR00463">
    <property type="entry name" value="EP450I"/>
</dbReference>
<dbReference type="EMBL" id="KZ110592">
    <property type="protein sequence ID" value="OSX66673.1"/>
    <property type="molecule type" value="Genomic_DNA"/>
</dbReference>
<dbReference type="PANTHER" id="PTHR46206">
    <property type="entry name" value="CYTOCHROME P450"/>
    <property type="match status" value="1"/>
</dbReference>
<evidence type="ECO:0000256" key="3">
    <source>
        <dbReference type="ARBA" id="ARBA00010617"/>
    </source>
</evidence>
<dbReference type="GO" id="GO:0020037">
    <property type="term" value="F:heme binding"/>
    <property type="evidence" value="ECO:0007669"/>
    <property type="project" value="InterPro"/>
</dbReference>
<evidence type="ECO:0000256" key="6">
    <source>
        <dbReference type="ARBA" id="ARBA00023004"/>
    </source>
</evidence>
<evidence type="ECO:0008006" key="11">
    <source>
        <dbReference type="Google" id="ProtNLM"/>
    </source>
</evidence>
<keyword evidence="7 8" id="KW-0349">Heme</keyword>
<dbReference type="Pfam" id="PF00067">
    <property type="entry name" value="p450"/>
    <property type="match status" value="1"/>
</dbReference>
<dbReference type="GO" id="GO:0016705">
    <property type="term" value="F:oxidoreductase activity, acting on paired donors, with incorporation or reduction of molecular oxygen"/>
    <property type="evidence" value="ECO:0007669"/>
    <property type="project" value="InterPro"/>
</dbReference>
<dbReference type="SUPFAM" id="SSF48264">
    <property type="entry name" value="Cytochrome P450"/>
    <property type="match status" value="1"/>
</dbReference>
<evidence type="ECO:0000256" key="1">
    <source>
        <dbReference type="ARBA" id="ARBA00001971"/>
    </source>
</evidence>
<proteinExistence type="inferred from homology"/>
<dbReference type="STRING" id="670580.A0A1X6NE77"/>
<keyword evidence="4 7" id="KW-0479">Metal-binding</keyword>
<dbReference type="Proteomes" id="UP000194127">
    <property type="component" value="Unassembled WGS sequence"/>
</dbReference>
<dbReference type="PROSITE" id="PS00086">
    <property type="entry name" value="CYTOCHROME_P450"/>
    <property type="match status" value="1"/>
</dbReference>
<evidence type="ECO:0000256" key="7">
    <source>
        <dbReference type="PIRSR" id="PIRSR602401-1"/>
    </source>
</evidence>
<dbReference type="GO" id="GO:0005506">
    <property type="term" value="F:iron ion binding"/>
    <property type="evidence" value="ECO:0007669"/>
    <property type="project" value="InterPro"/>
</dbReference>
<keyword evidence="10" id="KW-1185">Reference proteome</keyword>
<evidence type="ECO:0000256" key="8">
    <source>
        <dbReference type="RuleBase" id="RU000461"/>
    </source>
</evidence>
<comment type="cofactor">
    <cofactor evidence="1 7">
        <name>heme</name>
        <dbReference type="ChEBI" id="CHEBI:30413"/>
    </cofactor>
</comment>